<proteinExistence type="predicted"/>
<comment type="caution">
    <text evidence="1">The sequence shown here is derived from an EMBL/GenBank/DDBJ whole genome shotgun (WGS) entry which is preliminary data.</text>
</comment>
<dbReference type="EMBL" id="JAVRRT010000006">
    <property type="protein sequence ID" value="KAK5170967.1"/>
    <property type="molecule type" value="Genomic_DNA"/>
</dbReference>
<organism evidence="1 2">
    <name type="scientific">Saxophila tyrrhenica</name>
    <dbReference type="NCBI Taxonomy" id="1690608"/>
    <lineage>
        <taxon>Eukaryota</taxon>
        <taxon>Fungi</taxon>
        <taxon>Dikarya</taxon>
        <taxon>Ascomycota</taxon>
        <taxon>Pezizomycotina</taxon>
        <taxon>Dothideomycetes</taxon>
        <taxon>Dothideomycetidae</taxon>
        <taxon>Mycosphaerellales</taxon>
        <taxon>Extremaceae</taxon>
        <taxon>Saxophila</taxon>
    </lineage>
</organism>
<dbReference type="AlphaFoldDB" id="A0AAV9PF63"/>
<dbReference type="RefSeq" id="XP_064659995.1">
    <property type="nucleotide sequence ID" value="XM_064801365.1"/>
</dbReference>
<dbReference type="PANTHER" id="PTHR42085">
    <property type="entry name" value="F-BOX DOMAIN-CONTAINING PROTEIN"/>
    <property type="match status" value="1"/>
</dbReference>
<evidence type="ECO:0000313" key="2">
    <source>
        <dbReference type="Proteomes" id="UP001337655"/>
    </source>
</evidence>
<gene>
    <name evidence="1" type="ORF">LTR77_004111</name>
</gene>
<dbReference type="PANTHER" id="PTHR42085:SF1">
    <property type="entry name" value="F-BOX DOMAIN-CONTAINING PROTEIN"/>
    <property type="match status" value="1"/>
</dbReference>
<reference evidence="1 2" key="1">
    <citation type="submission" date="2023-08" db="EMBL/GenBank/DDBJ databases">
        <title>Black Yeasts Isolated from many extreme environments.</title>
        <authorList>
            <person name="Coleine C."/>
            <person name="Stajich J.E."/>
            <person name="Selbmann L."/>
        </authorList>
    </citation>
    <scope>NUCLEOTIDE SEQUENCE [LARGE SCALE GENOMIC DNA]</scope>
    <source>
        <strain evidence="1 2">CCFEE 5935</strain>
    </source>
</reference>
<dbReference type="Proteomes" id="UP001337655">
    <property type="component" value="Unassembled WGS sequence"/>
</dbReference>
<name>A0AAV9PF63_9PEZI</name>
<sequence length="474" mass="54285">MATRNFKRDPTPQKRSNLFKLRAEFRDAVYEHLLTVPTNKYGTVKLIHVSSTPKSLFYALRRNASATLMAAEIERLTVVVDGDDPHLIDNVDDWHDIQEIERQPLDLATVCTLLYGCPRLKELHFVLPQHEPGPTVAEVRYEYVLRRDEVVSGALSLPKSLEVVTMRMPKWSHMHPHMMAGLSERHFEEQKELEWGLGLRKLEKEIAEDILAVVRSPPPEPVCGCATNMPQLTFTTINPQTQSPLFRLPPEIRNEIYSLVFSDVRTDHGGRFELHPVTERFWRDNIPPTSVLSICRTCRLVNTEIYGMFSAMHDFSMHFFYLRDADIEGRLCDWERRFILKVAEVEKVTIGRMTADGVASCLRSLRFNKGLNSLRLEVICDRYWGSNPLTICKLREQLLQARSDIEAAASGLSRSLHTIGVPLPIPGIFRPPNELDEVCQKECKKIADELSGWIKEAHRKAHGTELVRDNEQTA</sequence>
<accession>A0AAV9PF63</accession>
<dbReference type="GeneID" id="89925457"/>
<keyword evidence="2" id="KW-1185">Reference proteome</keyword>
<dbReference type="InterPro" id="IPR038883">
    <property type="entry name" value="AN11006-like"/>
</dbReference>
<evidence type="ECO:0000313" key="1">
    <source>
        <dbReference type="EMBL" id="KAK5170967.1"/>
    </source>
</evidence>
<protein>
    <submittedName>
        <fullName evidence="1">Uncharacterized protein</fullName>
    </submittedName>
</protein>